<name>A0AA88J4F7_FICCA</name>
<dbReference type="InterPro" id="IPR058922">
    <property type="entry name" value="WHD_DRP"/>
</dbReference>
<reference evidence="9" key="1">
    <citation type="submission" date="2023-07" db="EMBL/GenBank/DDBJ databases">
        <title>draft genome sequence of fig (Ficus carica).</title>
        <authorList>
            <person name="Takahashi T."/>
            <person name="Nishimura K."/>
        </authorList>
    </citation>
    <scope>NUCLEOTIDE SEQUENCE</scope>
</reference>
<keyword evidence="1" id="KW-0433">Leucine-rich repeat</keyword>
<organism evidence="9 10">
    <name type="scientific">Ficus carica</name>
    <name type="common">Common fig</name>
    <dbReference type="NCBI Taxonomy" id="3494"/>
    <lineage>
        <taxon>Eukaryota</taxon>
        <taxon>Viridiplantae</taxon>
        <taxon>Streptophyta</taxon>
        <taxon>Embryophyta</taxon>
        <taxon>Tracheophyta</taxon>
        <taxon>Spermatophyta</taxon>
        <taxon>Magnoliopsida</taxon>
        <taxon>eudicotyledons</taxon>
        <taxon>Gunneridae</taxon>
        <taxon>Pentapetalae</taxon>
        <taxon>rosids</taxon>
        <taxon>fabids</taxon>
        <taxon>Rosales</taxon>
        <taxon>Moraceae</taxon>
        <taxon>Ficeae</taxon>
        <taxon>Ficus</taxon>
    </lineage>
</organism>
<dbReference type="PRINTS" id="PR00364">
    <property type="entry name" value="DISEASERSIST"/>
</dbReference>
<dbReference type="FunFam" id="3.40.50.300:FF:001091">
    <property type="entry name" value="Probable disease resistance protein At1g61300"/>
    <property type="match status" value="1"/>
</dbReference>
<dbReference type="InterPro" id="IPR002182">
    <property type="entry name" value="NB-ARC"/>
</dbReference>
<feature type="domain" description="Disease resistance protein winged helix" evidence="8">
    <location>
        <begin position="420"/>
        <end position="486"/>
    </location>
</feature>
<dbReference type="AlphaFoldDB" id="A0AA88J4F7"/>
<dbReference type="GO" id="GO:0006952">
    <property type="term" value="P:defense response"/>
    <property type="evidence" value="ECO:0007669"/>
    <property type="project" value="UniProtKB-KW"/>
</dbReference>
<keyword evidence="4" id="KW-0611">Plant defense</keyword>
<dbReference type="GO" id="GO:0043531">
    <property type="term" value="F:ADP binding"/>
    <property type="evidence" value="ECO:0007669"/>
    <property type="project" value="InterPro"/>
</dbReference>
<dbReference type="PANTHER" id="PTHR33463">
    <property type="entry name" value="NB-ARC DOMAIN-CONTAINING PROTEIN-RELATED"/>
    <property type="match status" value="1"/>
</dbReference>
<feature type="coiled-coil region" evidence="6">
    <location>
        <begin position="31"/>
        <end position="65"/>
    </location>
</feature>
<evidence type="ECO:0000256" key="4">
    <source>
        <dbReference type="ARBA" id="ARBA00022821"/>
    </source>
</evidence>
<dbReference type="GO" id="GO:0005524">
    <property type="term" value="F:ATP binding"/>
    <property type="evidence" value="ECO:0007669"/>
    <property type="project" value="UniProtKB-KW"/>
</dbReference>
<dbReference type="InterPro" id="IPR036388">
    <property type="entry name" value="WH-like_DNA-bd_sf"/>
</dbReference>
<evidence type="ECO:0000256" key="3">
    <source>
        <dbReference type="ARBA" id="ARBA00022741"/>
    </source>
</evidence>
<dbReference type="Pfam" id="PF00931">
    <property type="entry name" value="NB-ARC"/>
    <property type="match status" value="1"/>
</dbReference>
<dbReference type="InterPro" id="IPR050905">
    <property type="entry name" value="Plant_NBS-LRR"/>
</dbReference>
<evidence type="ECO:0000256" key="6">
    <source>
        <dbReference type="SAM" id="Coils"/>
    </source>
</evidence>
<dbReference type="Gene3D" id="1.10.8.430">
    <property type="entry name" value="Helical domain of apoptotic protease-activating factors"/>
    <property type="match status" value="1"/>
</dbReference>
<comment type="caution">
    <text evidence="9">The sequence shown here is derived from an EMBL/GenBank/DDBJ whole genome shotgun (WGS) entry which is preliminary data.</text>
</comment>
<dbReference type="EMBL" id="BTGU01000198">
    <property type="protein sequence ID" value="GMN64863.1"/>
    <property type="molecule type" value="Genomic_DNA"/>
</dbReference>
<evidence type="ECO:0000313" key="10">
    <source>
        <dbReference type="Proteomes" id="UP001187192"/>
    </source>
</evidence>
<accession>A0AA88J4F7</accession>
<dbReference type="FunFam" id="1.10.10.10:FF:000322">
    <property type="entry name" value="Probable disease resistance protein At1g63360"/>
    <property type="match status" value="1"/>
</dbReference>
<keyword evidence="5" id="KW-0067">ATP-binding</keyword>
<sequence>MGNCISISFQCDAVDVVSRCYEFSTRRPRYLYKLEENLEALKKAFEELTDAKNDLMRRVDVAEQEQQIKRLDKVQRWISRVDSIEAEVSELILTSTQEVNKLCLWGCCSKNYTSSYKFGKMVSEKLAEVTDLQTKGVFEVVAERVPLPVASVVEIPVEPTVGLETLFDEVWRDVCHENVGIMALYGMGGVGKTTLLKNVNNNFLKTPSGDYSVFWIVVSKDHTLEQMQNDIGEKIGYSDDAWKSRNCHQKAADIFSVLSRRRFVLLLDDIWDRVDLIELGVPLPNKENGSKVVFTTRSKEVCCQMDAHKLVEVKCLAWEKSWKLFQEKVGEVALNAHPDVPSLAEIVAKECGGLPLALITIGRAMACKRTPQEWKYAIQLLKNSSSDFSGMRDKVLPLLKFSYDNLSSERVKSCFLYCALFPEDWPIHRSTLIEYWISEGLLDEYDGIDHAKNKGCDIIGSLLYACLLEDIEDDYVKMHDVVHDMALWIACECGKAENNCLVKTNAQLLELPIIERWNE</sequence>
<evidence type="ECO:0000256" key="5">
    <source>
        <dbReference type="ARBA" id="ARBA00022840"/>
    </source>
</evidence>
<evidence type="ECO:0000256" key="2">
    <source>
        <dbReference type="ARBA" id="ARBA00022737"/>
    </source>
</evidence>
<gene>
    <name evidence="9" type="ORF">TIFTF001_033951</name>
</gene>
<feature type="non-terminal residue" evidence="9">
    <location>
        <position position="519"/>
    </location>
</feature>
<keyword evidence="2" id="KW-0677">Repeat</keyword>
<evidence type="ECO:0000313" key="9">
    <source>
        <dbReference type="EMBL" id="GMN64863.1"/>
    </source>
</evidence>
<evidence type="ECO:0008006" key="11">
    <source>
        <dbReference type="Google" id="ProtNLM"/>
    </source>
</evidence>
<dbReference type="SUPFAM" id="SSF52540">
    <property type="entry name" value="P-loop containing nucleoside triphosphate hydrolases"/>
    <property type="match status" value="1"/>
</dbReference>
<feature type="domain" description="NB-ARC" evidence="7">
    <location>
        <begin position="164"/>
        <end position="331"/>
    </location>
</feature>
<keyword evidence="6" id="KW-0175">Coiled coil</keyword>
<proteinExistence type="predicted"/>
<dbReference type="Proteomes" id="UP001187192">
    <property type="component" value="Unassembled WGS sequence"/>
</dbReference>
<dbReference type="Pfam" id="PF23559">
    <property type="entry name" value="WHD_DRP"/>
    <property type="match status" value="1"/>
</dbReference>
<evidence type="ECO:0000259" key="7">
    <source>
        <dbReference type="Pfam" id="PF00931"/>
    </source>
</evidence>
<dbReference type="InterPro" id="IPR042197">
    <property type="entry name" value="Apaf_helical"/>
</dbReference>
<dbReference type="FunFam" id="1.10.8.430:FF:000003">
    <property type="entry name" value="Probable disease resistance protein At5g66910"/>
    <property type="match status" value="1"/>
</dbReference>
<dbReference type="Gene3D" id="1.10.10.10">
    <property type="entry name" value="Winged helix-like DNA-binding domain superfamily/Winged helix DNA-binding domain"/>
    <property type="match status" value="1"/>
</dbReference>
<evidence type="ECO:0000256" key="1">
    <source>
        <dbReference type="ARBA" id="ARBA00022614"/>
    </source>
</evidence>
<keyword evidence="10" id="KW-1185">Reference proteome</keyword>
<dbReference type="InterPro" id="IPR027417">
    <property type="entry name" value="P-loop_NTPase"/>
</dbReference>
<dbReference type="Gene3D" id="3.40.50.300">
    <property type="entry name" value="P-loop containing nucleotide triphosphate hydrolases"/>
    <property type="match status" value="1"/>
</dbReference>
<protein>
    <recommendedName>
        <fullName evidence="11">NB-ARC domain-containing protein</fullName>
    </recommendedName>
</protein>
<keyword evidence="3" id="KW-0547">Nucleotide-binding</keyword>
<evidence type="ECO:0000259" key="8">
    <source>
        <dbReference type="Pfam" id="PF23559"/>
    </source>
</evidence>
<dbReference type="PANTHER" id="PTHR33463:SF220">
    <property type="entry name" value="NB-ARC DOMAIN-CONTAINING PROTEIN"/>
    <property type="match status" value="1"/>
</dbReference>